<evidence type="ECO:0000313" key="9">
    <source>
        <dbReference type="Proteomes" id="UP000178393"/>
    </source>
</evidence>
<comment type="catalytic activity">
    <reaction evidence="1 7">
        <text>(2R)-3-phosphoglycerate + ATP = (2R)-3-phospho-glyceroyl phosphate + ADP</text>
        <dbReference type="Rhea" id="RHEA:14801"/>
        <dbReference type="ChEBI" id="CHEBI:30616"/>
        <dbReference type="ChEBI" id="CHEBI:57604"/>
        <dbReference type="ChEBI" id="CHEBI:58272"/>
        <dbReference type="ChEBI" id="CHEBI:456216"/>
        <dbReference type="EC" id="2.7.2.3"/>
    </reaction>
</comment>
<organism evidence="8 9">
    <name type="scientific">Candidatus Curtissbacteria bacterium RIFCSPHIGHO2_12_41_11</name>
    <dbReference type="NCBI Taxonomy" id="1797718"/>
    <lineage>
        <taxon>Bacteria</taxon>
        <taxon>Candidatus Curtissiibacteriota</taxon>
    </lineage>
</organism>
<keyword evidence="3 7" id="KW-0808">Transferase</keyword>
<reference evidence="8 9" key="1">
    <citation type="journal article" date="2016" name="Nat. Commun.">
        <title>Thousands of microbial genomes shed light on interconnected biogeochemical processes in an aquifer system.</title>
        <authorList>
            <person name="Anantharaman K."/>
            <person name="Brown C.T."/>
            <person name="Hug L.A."/>
            <person name="Sharon I."/>
            <person name="Castelle C.J."/>
            <person name="Probst A.J."/>
            <person name="Thomas B.C."/>
            <person name="Singh A."/>
            <person name="Wilkins M.J."/>
            <person name="Karaoz U."/>
            <person name="Brodie E.L."/>
            <person name="Williams K.H."/>
            <person name="Hubbard S.S."/>
            <person name="Banfield J.F."/>
        </authorList>
    </citation>
    <scope>NUCLEOTIDE SEQUENCE [LARGE SCALE GENOMIC DNA]</scope>
</reference>
<dbReference type="Gene3D" id="3.40.50.1260">
    <property type="entry name" value="Phosphoglycerate kinase, N-terminal domain"/>
    <property type="match status" value="1"/>
</dbReference>
<evidence type="ECO:0000256" key="7">
    <source>
        <dbReference type="RuleBase" id="RU000532"/>
    </source>
</evidence>
<dbReference type="GO" id="GO:0005524">
    <property type="term" value="F:ATP binding"/>
    <property type="evidence" value="ECO:0007669"/>
    <property type="project" value="UniProtKB-KW"/>
</dbReference>
<dbReference type="InterPro" id="IPR015824">
    <property type="entry name" value="Phosphoglycerate_kinase_N"/>
</dbReference>
<dbReference type="EC" id="2.7.2.3" evidence="2 7"/>
<dbReference type="EMBL" id="MFBH01000057">
    <property type="protein sequence ID" value="OGD98012.1"/>
    <property type="molecule type" value="Genomic_DNA"/>
</dbReference>
<evidence type="ECO:0000256" key="2">
    <source>
        <dbReference type="ARBA" id="ARBA00013061"/>
    </source>
</evidence>
<evidence type="ECO:0000313" key="8">
    <source>
        <dbReference type="EMBL" id="OGD98012.1"/>
    </source>
</evidence>
<dbReference type="GO" id="GO:0043531">
    <property type="term" value="F:ADP binding"/>
    <property type="evidence" value="ECO:0007669"/>
    <property type="project" value="TreeGrafter"/>
</dbReference>
<evidence type="ECO:0000256" key="6">
    <source>
        <dbReference type="ARBA" id="ARBA00022840"/>
    </source>
</evidence>
<comment type="similarity">
    <text evidence="7">Belongs to the phosphoglycerate kinase family.</text>
</comment>
<gene>
    <name evidence="8" type="ORF">A2W45_00540</name>
</gene>
<evidence type="ECO:0000256" key="4">
    <source>
        <dbReference type="ARBA" id="ARBA00022741"/>
    </source>
</evidence>
<evidence type="ECO:0000256" key="3">
    <source>
        <dbReference type="ARBA" id="ARBA00022679"/>
    </source>
</evidence>
<dbReference type="Pfam" id="PF00162">
    <property type="entry name" value="PGK"/>
    <property type="match status" value="1"/>
</dbReference>
<dbReference type="GO" id="GO:0004618">
    <property type="term" value="F:phosphoglycerate kinase activity"/>
    <property type="evidence" value="ECO:0007669"/>
    <property type="project" value="UniProtKB-EC"/>
</dbReference>
<dbReference type="PANTHER" id="PTHR11406">
    <property type="entry name" value="PHOSPHOGLYCERATE KINASE"/>
    <property type="match status" value="1"/>
</dbReference>
<evidence type="ECO:0000256" key="1">
    <source>
        <dbReference type="ARBA" id="ARBA00000642"/>
    </source>
</evidence>
<accession>A0A1F5H1G9</accession>
<dbReference type="GO" id="GO:0006094">
    <property type="term" value="P:gluconeogenesis"/>
    <property type="evidence" value="ECO:0007669"/>
    <property type="project" value="TreeGrafter"/>
</dbReference>
<dbReference type="PRINTS" id="PR00477">
    <property type="entry name" value="PHGLYCKINASE"/>
</dbReference>
<dbReference type="Proteomes" id="UP000178393">
    <property type="component" value="Unassembled WGS sequence"/>
</dbReference>
<dbReference type="PANTHER" id="PTHR11406:SF23">
    <property type="entry name" value="PHOSPHOGLYCERATE KINASE 1, CHLOROPLASTIC-RELATED"/>
    <property type="match status" value="1"/>
</dbReference>
<evidence type="ECO:0000256" key="5">
    <source>
        <dbReference type="ARBA" id="ARBA00022777"/>
    </source>
</evidence>
<dbReference type="AlphaFoldDB" id="A0A1F5H1G9"/>
<name>A0A1F5H1G9_9BACT</name>
<keyword evidence="6" id="KW-0067">ATP-binding</keyword>
<keyword evidence="4" id="KW-0547">Nucleotide-binding</keyword>
<proteinExistence type="inferred from homology"/>
<comment type="caution">
    <text evidence="8">The sequence shown here is derived from an EMBL/GenBank/DDBJ whole genome shotgun (WGS) entry which is preliminary data.</text>
</comment>
<sequence length="95" mass="10075">SDESIYQFKEKIASAKTVVWNGPLGLFEEGYDKGSKAIASAIIESPAYEVVGGGETVEFLAKNNLLSKFSFVSSGGGAMLEFLAGRKLPALEALQ</sequence>
<protein>
    <recommendedName>
        <fullName evidence="2 7">Phosphoglycerate kinase</fullName>
        <ecNumber evidence="2 7">2.7.2.3</ecNumber>
    </recommendedName>
</protein>
<feature type="non-terminal residue" evidence="8">
    <location>
        <position position="1"/>
    </location>
</feature>
<dbReference type="GO" id="GO:0005829">
    <property type="term" value="C:cytosol"/>
    <property type="evidence" value="ECO:0007669"/>
    <property type="project" value="TreeGrafter"/>
</dbReference>
<dbReference type="SUPFAM" id="SSF53748">
    <property type="entry name" value="Phosphoglycerate kinase"/>
    <property type="match status" value="1"/>
</dbReference>
<dbReference type="InterPro" id="IPR001576">
    <property type="entry name" value="Phosphoglycerate_kinase"/>
</dbReference>
<keyword evidence="5 7" id="KW-0418">Kinase</keyword>
<dbReference type="InterPro" id="IPR036043">
    <property type="entry name" value="Phosphoglycerate_kinase_sf"/>
</dbReference>
<dbReference type="GO" id="GO:0006096">
    <property type="term" value="P:glycolytic process"/>
    <property type="evidence" value="ECO:0007669"/>
    <property type="project" value="InterPro"/>
</dbReference>